<organism evidence="5 6">
    <name type="scientific">Zemynaea arenosa</name>
    <dbReference type="NCBI Taxonomy" id="2561931"/>
    <lineage>
        <taxon>Bacteria</taxon>
        <taxon>Pseudomonadati</taxon>
        <taxon>Pseudomonadota</taxon>
        <taxon>Betaproteobacteria</taxon>
        <taxon>Burkholderiales</taxon>
        <taxon>Oxalobacteraceae</taxon>
        <taxon>Telluria group</taxon>
        <taxon>Zemynaea</taxon>
    </lineage>
</organism>
<dbReference type="PANTHER" id="PTHR10357">
    <property type="entry name" value="ALPHA-AMYLASE FAMILY MEMBER"/>
    <property type="match status" value="1"/>
</dbReference>
<dbReference type="InterPro" id="IPR006047">
    <property type="entry name" value="GH13_cat_dom"/>
</dbReference>
<dbReference type="PANTHER" id="PTHR10357:SF210">
    <property type="entry name" value="MALTODEXTRIN GLUCOSIDASE"/>
    <property type="match status" value="1"/>
</dbReference>
<evidence type="ECO:0000259" key="4">
    <source>
        <dbReference type="SMART" id="SM00642"/>
    </source>
</evidence>
<reference evidence="5 6" key="1">
    <citation type="submission" date="2019-03" db="EMBL/GenBank/DDBJ databases">
        <title>Draft Genome Sequence of Massilia arenosa sp. nov., a Novel Massilia Species Isolated from a Sandy-loam Maize Soil.</title>
        <authorList>
            <person name="Raths R."/>
            <person name="Peta V."/>
            <person name="Bucking H."/>
        </authorList>
    </citation>
    <scope>NUCLEOTIDE SEQUENCE [LARGE SCALE GENOMIC DNA]</scope>
    <source>
        <strain evidence="5 6">MC02</strain>
    </source>
</reference>
<feature type="domain" description="Glycosyl hydrolase family 13 catalytic" evidence="4">
    <location>
        <begin position="125"/>
        <end position="519"/>
    </location>
</feature>
<dbReference type="AlphaFoldDB" id="A0A4Y9SRG9"/>
<dbReference type="GO" id="GO:0016829">
    <property type="term" value="F:lyase activity"/>
    <property type="evidence" value="ECO:0007669"/>
    <property type="project" value="UniProtKB-KW"/>
</dbReference>
<dbReference type="OrthoDB" id="9761577at2"/>
<dbReference type="SMART" id="SM00642">
    <property type="entry name" value="Aamy"/>
    <property type="match status" value="1"/>
</dbReference>
<dbReference type="InterPro" id="IPR014756">
    <property type="entry name" value="Ig_E-set"/>
</dbReference>
<dbReference type="SUPFAM" id="SSF81296">
    <property type="entry name" value="E set domains"/>
    <property type="match status" value="1"/>
</dbReference>
<evidence type="ECO:0000313" key="6">
    <source>
        <dbReference type="Proteomes" id="UP000298438"/>
    </source>
</evidence>
<evidence type="ECO:0000313" key="5">
    <source>
        <dbReference type="EMBL" id="TFW29392.1"/>
    </source>
</evidence>
<dbReference type="SUPFAM" id="SSF51445">
    <property type="entry name" value="(Trans)glycosidases"/>
    <property type="match status" value="1"/>
</dbReference>
<comment type="caution">
    <text evidence="5">The sequence shown here is derived from an EMBL/GenBank/DDBJ whole genome shotgun (WGS) entry which is preliminary data.</text>
</comment>
<dbReference type="InterPro" id="IPR017853">
    <property type="entry name" value="GH"/>
</dbReference>
<dbReference type="SUPFAM" id="SSF51011">
    <property type="entry name" value="Glycosyl hydrolase domain"/>
    <property type="match status" value="1"/>
</dbReference>
<dbReference type="GO" id="GO:0005975">
    <property type="term" value="P:carbohydrate metabolic process"/>
    <property type="evidence" value="ECO:0007669"/>
    <property type="project" value="InterPro"/>
</dbReference>
<name>A0A4Y9SRG9_9BURK</name>
<dbReference type="InterPro" id="IPR013783">
    <property type="entry name" value="Ig-like_fold"/>
</dbReference>
<sequence>MPRLLAALLASLPLSVLAQALDRVEPPFWWAGMKDTHLQLMVHGQDIATLAPRIAYPGVTLRSVTQVSNRNYVFIDLDVTPEAKPGAFDIRFEGKRALTYRYQLLARQPGSAERQGFSPRDAIYQVMPDRWANGDPSNDTVPGMPDKFSRVDGGRHGGDIQGMIDHLGYIEQLGFTQLWPTPLVENNMPGYSYHGYAATDFYKIDARYGRNEDYVRLSSEARKHGIGIIQDVVLNHIGSGHWWMRDMPMPDWLNYGGKFVPTGHQRMTLQDPYASRQDSANFTQGWFVQSMPDMNQANPLVANYLTQNSIWWIEYAGLAGLRIDTFSYSDPRFLSEYTRRITQEYPHLNMVGEEWSKYPTVVARWQQDKQNFDGYRAYMPSMMDFPLNEAVRTSLGEAKESLTPMYEVLSMDYLYPHPEQLVLFEGNHDMARTFSVLHVDVGLWKMAMIHLMTAPRIPQFYYGSEILMTSATGERNDNSYRHDFPGGWAGDAVNAFTGAGLTPRQREAQEFIRKLTTWRKTATAVHGGRTTHFAPENNTYVMFRWDEKHKLMVAFNKNDKAVALPLARFGEMLGGVRAGTDVLTGQRHELTRELQLPAKSALILDLTQ</sequence>
<dbReference type="Pfam" id="PF10438">
    <property type="entry name" value="Cyc-maltodext_C"/>
    <property type="match status" value="1"/>
</dbReference>
<dbReference type="Pfam" id="PF00128">
    <property type="entry name" value="Alpha-amylase"/>
    <property type="match status" value="1"/>
</dbReference>
<keyword evidence="2" id="KW-0326">Glycosidase</keyword>
<protein>
    <submittedName>
        <fullName evidence="5">Alpha-amlyase</fullName>
    </submittedName>
</protein>
<dbReference type="GO" id="GO:0016798">
    <property type="term" value="F:hydrolase activity, acting on glycosyl bonds"/>
    <property type="evidence" value="ECO:0007669"/>
    <property type="project" value="UniProtKB-KW"/>
</dbReference>
<proteinExistence type="predicted"/>
<dbReference type="Pfam" id="PF09087">
    <property type="entry name" value="Cyc-maltodext_N"/>
    <property type="match status" value="1"/>
</dbReference>
<keyword evidence="5" id="KW-0456">Lyase</keyword>
<feature type="signal peptide" evidence="3">
    <location>
        <begin position="1"/>
        <end position="20"/>
    </location>
</feature>
<dbReference type="CDD" id="cd11340">
    <property type="entry name" value="AmyAc_bac_CMD_like_3"/>
    <property type="match status" value="1"/>
</dbReference>
<dbReference type="Gene3D" id="2.60.40.1180">
    <property type="entry name" value="Golgi alpha-mannosidase II"/>
    <property type="match status" value="1"/>
</dbReference>
<feature type="chain" id="PRO_5021392760" evidence="3">
    <location>
        <begin position="21"/>
        <end position="608"/>
    </location>
</feature>
<gene>
    <name evidence="5" type="ORF">E4L96_01535</name>
</gene>
<evidence type="ECO:0000256" key="2">
    <source>
        <dbReference type="ARBA" id="ARBA00023295"/>
    </source>
</evidence>
<evidence type="ECO:0000256" key="1">
    <source>
        <dbReference type="ARBA" id="ARBA00022801"/>
    </source>
</evidence>
<dbReference type="Gene3D" id="3.20.20.80">
    <property type="entry name" value="Glycosidases"/>
    <property type="match status" value="1"/>
</dbReference>
<keyword evidence="6" id="KW-1185">Reference proteome</keyword>
<dbReference type="InterPro" id="IPR015171">
    <property type="entry name" value="Cyc-maltodext_N"/>
</dbReference>
<dbReference type="EMBL" id="SPVF01000019">
    <property type="protein sequence ID" value="TFW29392.1"/>
    <property type="molecule type" value="Genomic_DNA"/>
</dbReference>
<evidence type="ECO:0000256" key="3">
    <source>
        <dbReference type="SAM" id="SignalP"/>
    </source>
</evidence>
<keyword evidence="3" id="KW-0732">Signal</keyword>
<dbReference type="InterPro" id="IPR019492">
    <property type="entry name" value="Cyclo-malto-dextrinase_C"/>
</dbReference>
<keyword evidence="1" id="KW-0378">Hydrolase</keyword>
<dbReference type="Proteomes" id="UP000298438">
    <property type="component" value="Unassembled WGS sequence"/>
</dbReference>
<dbReference type="Gene3D" id="2.60.40.10">
    <property type="entry name" value="Immunoglobulins"/>
    <property type="match status" value="1"/>
</dbReference>
<accession>A0A4Y9SRG9</accession>
<dbReference type="InterPro" id="IPR013780">
    <property type="entry name" value="Glyco_hydro_b"/>
</dbReference>